<sequence>MTSMLGSEWHLTTNGIDLISENGSIKDYKKVLSLALHIDLKEIGSPILASELSKERTSKIVLQIQKIRNISAPKANEESQVAPRMLKLNLTDGESHVQALEIATINSISRNHTPPGTKILINNAKIISGYILLNSSNCTILGGKVPHLVEKWEIAKSIQRNKRGNSSSDDGPPPWVNFGTKIQSGNQDGTFKSLGNKNKEVNKDNSDFELQRQGAIAEATSGAIRKVFGGGAKQNVQPTTNNQNRQFENGRERQDRGKNKFKPAPKERDIEEKPSKPSEKVSLFSFLEDKLPLNDNPNTAKSISYTESQNYPKNQVNINRTYDGQVRPYNNPQKGYQNYNLQSKKDYKSGSYNRNENFPVQNSKYEKIMPH</sequence>
<comment type="caution">
    <text evidence="5">The sequence shown here is derived from an EMBL/GenBank/DDBJ whole genome shotgun (WGS) entry which is preliminary data.</text>
</comment>
<feature type="region of interest" description="Disordered" evidence="3">
    <location>
        <begin position="230"/>
        <end position="280"/>
    </location>
</feature>
<dbReference type="EMBL" id="JANEYF010001453">
    <property type="protein sequence ID" value="KAJ8964050.1"/>
    <property type="molecule type" value="Genomic_DNA"/>
</dbReference>
<feature type="region of interest" description="Disordered" evidence="3">
    <location>
        <begin position="330"/>
        <end position="371"/>
    </location>
</feature>
<evidence type="ECO:0000313" key="6">
    <source>
        <dbReference type="Proteomes" id="UP001162156"/>
    </source>
</evidence>
<proteinExistence type="predicted"/>
<dbReference type="InterPro" id="IPR042470">
    <property type="entry name" value="RMI1_N_C_sf"/>
</dbReference>
<keyword evidence="2" id="KW-0539">Nucleus</keyword>
<feature type="region of interest" description="Disordered" evidence="3">
    <location>
        <begin position="159"/>
        <end position="188"/>
    </location>
</feature>
<dbReference type="PANTHER" id="PTHR13681">
    <property type="entry name" value="SURVIVAL OF MOTOR NEURON-RELATED-SPLICING FACTOR 30-RELATED"/>
    <property type="match status" value="1"/>
</dbReference>
<dbReference type="SMART" id="SM01161">
    <property type="entry name" value="DUF1767"/>
    <property type="match status" value="1"/>
</dbReference>
<feature type="compositionally biased region" description="Polar residues" evidence="3">
    <location>
        <begin position="350"/>
        <end position="363"/>
    </location>
</feature>
<evidence type="ECO:0000256" key="1">
    <source>
        <dbReference type="ARBA" id="ARBA00004123"/>
    </source>
</evidence>
<dbReference type="Pfam" id="PF08585">
    <property type="entry name" value="RMI1_N_C"/>
    <property type="match status" value="1"/>
</dbReference>
<feature type="domain" description="RecQ mediated genome instability protein 1 OB-fold" evidence="4">
    <location>
        <begin position="59"/>
        <end position="154"/>
    </location>
</feature>
<dbReference type="PANTHER" id="PTHR13681:SF24">
    <property type="entry name" value="TUDOR DOMAIN-CONTAINING PROTEIN 3"/>
    <property type="match status" value="1"/>
</dbReference>
<evidence type="ECO:0000313" key="5">
    <source>
        <dbReference type="EMBL" id="KAJ8964050.1"/>
    </source>
</evidence>
<feature type="compositionally biased region" description="Polar residues" evidence="3">
    <location>
        <begin position="330"/>
        <end position="342"/>
    </location>
</feature>
<organism evidence="5 6">
    <name type="scientific">Rhamnusium bicolor</name>
    <dbReference type="NCBI Taxonomy" id="1586634"/>
    <lineage>
        <taxon>Eukaryota</taxon>
        <taxon>Metazoa</taxon>
        <taxon>Ecdysozoa</taxon>
        <taxon>Arthropoda</taxon>
        <taxon>Hexapoda</taxon>
        <taxon>Insecta</taxon>
        <taxon>Pterygota</taxon>
        <taxon>Neoptera</taxon>
        <taxon>Endopterygota</taxon>
        <taxon>Coleoptera</taxon>
        <taxon>Polyphaga</taxon>
        <taxon>Cucujiformia</taxon>
        <taxon>Chrysomeloidea</taxon>
        <taxon>Cerambycidae</taxon>
        <taxon>Lepturinae</taxon>
        <taxon>Rhagiini</taxon>
        <taxon>Rhamnusium</taxon>
    </lineage>
</organism>
<reference evidence="5" key="1">
    <citation type="journal article" date="2023" name="Insect Mol. Biol.">
        <title>Genome sequencing provides insights into the evolution of gene families encoding plant cell wall-degrading enzymes in longhorned beetles.</title>
        <authorList>
            <person name="Shin N.R."/>
            <person name="Okamura Y."/>
            <person name="Kirsch R."/>
            <person name="Pauchet Y."/>
        </authorList>
    </citation>
    <scope>NUCLEOTIDE SEQUENCE</scope>
    <source>
        <strain evidence="5">RBIC_L_NR</strain>
    </source>
</reference>
<keyword evidence="6" id="KW-1185">Reference proteome</keyword>
<dbReference type="InterPro" id="IPR013894">
    <property type="entry name" value="RMI1_OB"/>
</dbReference>
<name>A0AAV8ZI65_9CUCU</name>
<evidence type="ECO:0000256" key="2">
    <source>
        <dbReference type="ARBA" id="ARBA00023242"/>
    </source>
</evidence>
<protein>
    <recommendedName>
        <fullName evidence="4">RecQ mediated genome instability protein 1 OB-fold domain-containing protein</fullName>
    </recommendedName>
</protein>
<gene>
    <name evidence="5" type="ORF">NQ314_005191</name>
</gene>
<dbReference type="Proteomes" id="UP001162156">
    <property type="component" value="Unassembled WGS sequence"/>
</dbReference>
<evidence type="ECO:0000256" key="3">
    <source>
        <dbReference type="SAM" id="MobiDB-lite"/>
    </source>
</evidence>
<evidence type="ECO:0000259" key="4">
    <source>
        <dbReference type="Pfam" id="PF08585"/>
    </source>
</evidence>
<accession>A0AAV8ZI65</accession>
<feature type="compositionally biased region" description="Basic and acidic residues" evidence="3">
    <location>
        <begin position="248"/>
        <end position="279"/>
    </location>
</feature>
<feature type="compositionally biased region" description="Polar residues" evidence="3">
    <location>
        <begin position="234"/>
        <end position="247"/>
    </location>
</feature>
<comment type="subcellular location">
    <subcellularLocation>
        <location evidence="1">Nucleus</location>
    </subcellularLocation>
</comment>
<dbReference type="GO" id="GO:0005634">
    <property type="term" value="C:nucleus"/>
    <property type="evidence" value="ECO:0007669"/>
    <property type="project" value="UniProtKB-SubCell"/>
</dbReference>
<dbReference type="AlphaFoldDB" id="A0AAV8ZI65"/>
<dbReference type="Gene3D" id="2.40.50.770">
    <property type="entry name" value="RecQ-mediated genome instability protein Rmi1, C-terminal domain"/>
    <property type="match status" value="1"/>
</dbReference>